<protein>
    <submittedName>
        <fullName evidence="1">Uncharacterized protein</fullName>
    </submittedName>
</protein>
<organism evidence="1 2">
    <name type="scientific">Nibea albiflora</name>
    <name type="common">Yellow drum</name>
    <name type="synonym">Corvina albiflora</name>
    <dbReference type="NCBI Taxonomy" id="240163"/>
    <lineage>
        <taxon>Eukaryota</taxon>
        <taxon>Metazoa</taxon>
        <taxon>Chordata</taxon>
        <taxon>Craniata</taxon>
        <taxon>Vertebrata</taxon>
        <taxon>Euteleostomi</taxon>
        <taxon>Actinopterygii</taxon>
        <taxon>Neopterygii</taxon>
        <taxon>Teleostei</taxon>
        <taxon>Neoteleostei</taxon>
        <taxon>Acanthomorphata</taxon>
        <taxon>Eupercaria</taxon>
        <taxon>Sciaenidae</taxon>
        <taxon>Nibea</taxon>
    </lineage>
</organism>
<proteinExistence type="predicted"/>
<dbReference type="EMBL" id="CM024794">
    <property type="protein sequence ID" value="KAG8001784.1"/>
    <property type="molecule type" value="Genomic_DNA"/>
</dbReference>
<evidence type="ECO:0000313" key="1">
    <source>
        <dbReference type="EMBL" id="KAG8001784.1"/>
    </source>
</evidence>
<sequence length="147" mass="15865">MLSGIKDVIPLLVHTLDTLYLHPEEVQLVIVMPAASMRDEMIAAVIDASGGCTDLSSDRHVDAEALVSCSSGSCVKVFISPSECFTLHVASFPGGCSRFGPGCRVWTAQQLERRQFASWARLSEDLNRLLGASVLRSDTSPCIHGFV</sequence>
<comment type="caution">
    <text evidence="1">The sequence shown here is derived from an EMBL/GenBank/DDBJ whole genome shotgun (WGS) entry which is preliminary data.</text>
</comment>
<name>A0ACB7EHU5_NIBAL</name>
<evidence type="ECO:0000313" key="2">
    <source>
        <dbReference type="Proteomes" id="UP000805704"/>
    </source>
</evidence>
<gene>
    <name evidence="1" type="ORF">GBF38_011984</name>
</gene>
<accession>A0ACB7EHU5</accession>
<dbReference type="Proteomes" id="UP000805704">
    <property type="component" value="Chromosome 6"/>
</dbReference>
<keyword evidence="2" id="KW-1185">Reference proteome</keyword>
<reference evidence="1" key="1">
    <citation type="submission" date="2020-04" db="EMBL/GenBank/DDBJ databases">
        <title>A chromosome-scale assembly and high-density genetic map of the yellow drum (Nibea albiflora) genome.</title>
        <authorList>
            <person name="Xu D."/>
            <person name="Zhang W."/>
            <person name="Chen R."/>
            <person name="Tan P."/>
            <person name="Wang L."/>
            <person name="Song H."/>
            <person name="Tian L."/>
            <person name="Zhu Q."/>
            <person name="Wang B."/>
        </authorList>
    </citation>
    <scope>NUCLEOTIDE SEQUENCE</scope>
    <source>
        <strain evidence="1">ZJHYS-2018</strain>
    </source>
</reference>